<gene>
    <name evidence="1" type="ORF">BC343_15730</name>
</gene>
<evidence type="ECO:0008006" key="3">
    <source>
        <dbReference type="Google" id="ProtNLM"/>
    </source>
</evidence>
<dbReference type="STRING" id="1792845.BC343_15730"/>
<evidence type="ECO:0000313" key="1">
    <source>
        <dbReference type="EMBL" id="OOQ56990.1"/>
    </source>
</evidence>
<dbReference type="RefSeq" id="WP_078350861.1">
    <property type="nucleotide sequence ID" value="NZ_MBTF01000037.1"/>
</dbReference>
<dbReference type="Pfam" id="PF06296">
    <property type="entry name" value="RelE"/>
    <property type="match status" value="1"/>
</dbReference>
<accession>A0A1S9P7Q4</accession>
<name>A0A1S9P7Q4_9SPHI</name>
<proteinExistence type="predicted"/>
<keyword evidence="2" id="KW-1185">Reference proteome</keyword>
<dbReference type="OrthoDB" id="1364255at2"/>
<organism evidence="1 2">
    <name type="scientific">Mucilaginibacter pedocola</name>
    <dbReference type="NCBI Taxonomy" id="1792845"/>
    <lineage>
        <taxon>Bacteria</taxon>
        <taxon>Pseudomonadati</taxon>
        <taxon>Bacteroidota</taxon>
        <taxon>Sphingobacteriia</taxon>
        <taxon>Sphingobacteriales</taxon>
        <taxon>Sphingobacteriaceae</taxon>
        <taxon>Mucilaginibacter</taxon>
    </lineage>
</organism>
<evidence type="ECO:0000313" key="2">
    <source>
        <dbReference type="Proteomes" id="UP000189739"/>
    </source>
</evidence>
<reference evidence="1 2" key="1">
    <citation type="submission" date="2016-07" db="EMBL/GenBank/DDBJ databases">
        <title>Genomic analysis of zinc-resistant bacterium Mucilaginibacter pedocola TBZ30.</title>
        <authorList>
            <person name="Huang J."/>
            <person name="Tang J."/>
        </authorList>
    </citation>
    <scope>NUCLEOTIDE SEQUENCE [LARGE SCALE GENOMIC DNA]</scope>
    <source>
        <strain evidence="1 2">TBZ30</strain>
    </source>
</reference>
<dbReference type="InterPro" id="IPR009387">
    <property type="entry name" value="HigB-2"/>
</dbReference>
<protein>
    <recommendedName>
        <fullName evidence="3">Addiction module toxin RelE</fullName>
    </recommendedName>
</protein>
<dbReference type="EMBL" id="MBTF01000037">
    <property type="protein sequence ID" value="OOQ56990.1"/>
    <property type="molecule type" value="Genomic_DNA"/>
</dbReference>
<comment type="caution">
    <text evidence="1">The sequence shown here is derived from an EMBL/GenBank/DDBJ whole genome shotgun (WGS) entry which is preliminary data.</text>
</comment>
<sequence>MPHRIIYSSRFIRKAKDLKKKHLSLVEDLKVLESSLLVDPTLGVDLGAGLRKIRLAVTSKSKGKSGGYRVITFLVTENEGAIAINMLTLYDKSEESSINKKRLLEYVKELE</sequence>
<dbReference type="AlphaFoldDB" id="A0A1S9P7Q4"/>
<dbReference type="Proteomes" id="UP000189739">
    <property type="component" value="Unassembled WGS sequence"/>
</dbReference>